<evidence type="ECO:0000313" key="1">
    <source>
        <dbReference type="EMBL" id="RDI36379.1"/>
    </source>
</evidence>
<sequence>MRQFTTLNDREILAFAISNEDEDARRRVVLQVIQPGLVGLMDGSVSTLAPVLWLQHTVPERITVFSFFF</sequence>
<reference evidence="1 2" key="1">
    <citation type="submission" date="2018-07" db="EMBL/GenBank/DDBJ databases">
        <title>Genomic Encyclopedia of Type Strains, Phase IV (KMG-IV): sequencing the most valuable type-strain genomes for metagenomic binning, comparative biology and taxonomic classification.</title>
        <authorList>
            <person name="Goeker M."/>
        </authorList>
    </citation>
    <scope>NUCLEOTIDE SEQUENCE [LARGE SCALE GENOMIC DNA]</scope>
    <source>
        <strain evidence="1 2">DSM 5603</strain>
    </source>
</reference>
<comment type="caution">
    <text evidence="1">The sequence shown here is derived from an EMBL/GenBank/DDBJ whole genome shotgun (WGS) entry which is preliminary data.</text>
</comment>
<accession>A0A370G0F8</accession>
<proteinExistence type="predicted"/>
<name>A0A370G0F8_GLULI</name>
<dbReference type="EMBL" id="QQAW01000010">
    <property type="protein sequence ID" value="RDI36379.1"/>
    <property type="molecule type" value="Genomic_DNA"/>
</dbReference>
<keyword evidence="2" id="KW-1185">Reference proteome</keyword>
<evidence type="ECO:0000313" key="2">
    <source>
        <dbReference type="Proteomes" id="UP000254958"/>
    </source>
</evidence>
<protein>
    <submittedName>
        <fullName evidence="1">Uncharacterized protein</fullName>
    </submittedName>
</protein>
<gene>
    <name evidence="1" type="ORF">C7453_11046</name>
</gene>
<dbReference type="Proteomes" id="UP000254958">
    <property type="component" value="Unassembled WGS sequence"/>
</dbReference>
<organism evidence="1 2">
    <name type="scientific">Gluconacetobacter liquefaciens</name>
    <name type="common">Acetobacter liquefaciens</name>
    <dbReference type="NCBI Taxonomy" id="89584"/>
    <lineage>
        <taxon>Bacteria</taxon>
        <taxon>Pseudomonadati</taxon>
        <taxon>Pseudomonadota</taxon>
        <taxon>Alphaproteobacteria</taxon>
        <taxon>Acetobacterales</taxon>
        <taxon>Acetobacteraceae</taxon>
        <taxon>Gluconacetobacter</taxon>
    </lineage>
</organism>
<dbReference type="AlphaFoldDB" id="A0A370G0F8"/>